<keyword evidence="2" id="KW-1185">Reference proteome</keyword>
<reference evidence="1" key="1">
    <citation type="submission" date="2023-03" db="EMBL/GenBank/DDBJ databases">
        <title>Massive genome expansion in bonnet fungi (Mycena s.s.) driven by repeated elements and novel gene families across ecological guilds.</title>
        <authorList>
            <consortium name="Lawrence Berkeley National Laboratory"/>
            <person name="Harder C.B."/>
            <person name="Miyauchi S."/>
            <person name="Viragh M."/>
            <person name="Kuo A."/>
            <person name="Thoen E."/>
            <person name="Andreopoulos B."/>
            <person name="Lu D."/>
            <person name="Skrede I."/>
            <person name="Drula E."/>
            <person name="Henrissat B."/>
            <person name="Morin E."/>
            <person name="Kohler A."/>
            <person name="Barry K."/>
            <person name="LaButti K."/>
            <person name="Morin E."/>
            <person name="Salamov A."/>
            <person name="Lipzen A."/>
            <person name="Mereny Z."/>
            <person name="Hegedus B."/>
            <person name="Baldrian P."/>
            <person name="Stursova M."/>
            <person name="Weitz H."/>
            <person name="Taylor A."/>
            <person name="Grigoriev I.V."/>
            <person name="Nagy L.G."/>
            <person name="Martin F."/>
            <person name="Kauserud H."/>
        </authorList>
    </citation>
    <scope>NUCLEOTIDE SEQUENCE</scope>
    <source>
        <strain evidence="1">CBHHK200</strain>
    </source>
</reference>
<dbReference type="Gene3D" id="3.30.420.10">
    <property type="entry name" value="Ribonuclease H-like superfamily/Ribonuclease H"/>
    <property type="match status" value="1"/>
</dbReference>
<dbReference type="EMBL" id="JARJCM010000071">
    <property type="protein sequence ID" value="KAJ7032636.1"/>
    <property type="molecule type" value="Genomic_DNA"/>
</dbReference>
<evidence type="ECO:0008006" key="3">
    <source>
        <dbReference type="Google" id="ProtNLM"/>
    </source>
</evidence>
<proteinExistence type="predicted"/>
<dbReference type="AlphaFoldDB" id="A0AAD6ST69"/>
<evidence type="ECO:0000313" key="1">
    <source>
        <dbReference type="EMBL" id="KAJ7032636.1"/>
    </source>
</evidence>
<evidence type="ECO:0000313" key="2">
    <source>
        <dbReference type="Proteomes" id="UP001218188"/>
    </source>
</evidence>
<name>A0AAD6ST69_9AGAR</name>
<comment type="caution">
    <text evidence="1">The sequence shown here is derived from an EMBL/GenBank/DDBJ whole genome shotgun (WGS) entry which is preliminary data.</text>
</comment>
<dbReference type="Proteomes" id="UP001218188">
    <property type="component" value="Unassembled WGS sequence"/>
</dbReference>
<accession>A0AAD6ST69</accession>
<gene>
    <name evidence="1" type="ORF">C8F04DRAFT_1184821</name>
</gene>
<dbReference type="GO" id="GO:0003676">
    <property type="term" value="F:nucleic acid binding"/>
    <property type="evidence" value="ECO:0007669"/>
    <property type="project" value="InterPro"/>
</dbReference>
<sequence length="799" mass="90157">MATDDIDYGSNRRLGVHLAGGLEALQPFSLPVRISRVNVPTELSSPSTATVLGSSRNPPWHLGARRVAIQKRHESIGPLFEGLILLNAVQELFEAYSRRLVRHGASAPGAATAAKIDREILSHASHPPRKEILTTSTTPKLLLQRESRDYPCTLLAGQNLLSIKDRNDAIRLKTLQSYLTKDEDRTKWCNLADDGFRKQIPQGRVVEKTARINPFIQTWDPLQKKLPRPLKRLYQTAKKFDLKFDALALTKDVKEEIPVWFHPGGKKDLSRHNNSKCANCLRDIHGVRTVGHVLEIVRRNYHQHYRRRNCACNICRSDRAAGCDSPYKCHEEAVKILDCIDEKWDPRMAVNMPNPELTPEEVQQNSEAISDKDCVIFDPKMTLQNLSGGFRIFAGEVSNTPANQLDPIEGEDEPSEVAVFVECSHSVNDDGEYCSSGGLWYGPEDPRNSTIRVAKDLSSRYAGQTAAILHAIQNLPWETSIHFCLKSKRIIRTLTTNLAECEDNDWADTEDKHLLKVIAVALRAKGTRCTLREASESDIENMRLALELATQGLDEGDPTVLITEIPLSYDLKGIKLKAGSQRTFYKAIQANRPKPQRRKTTIMLDMTRHATRILSGSTPTDSQIWLSIRHQDISRTTRDFMWRCLHQAYKVGEYWRNIPNYEHYATCPHCRVDESMEHILLECDAPGQEKLWNLAQELWELKGYAWPEMDLGRISACGLVDVRDAKGKRDEGGPRELLSRQWCKAHAPAMHGSWHGSARVGKVRFDLSTHFKLPGAGGGGLKSNFSFDVDVMAFRMNSV</sequence>
<protein>
    <recommendedName>
        <fullName evidence="3">Reverse transcriptase zinc-binding domain-containing protein</fullName>
    </recommendedName>
</protein>
<organism evidence="1 2">
    <name type="scientific">Mycena alexandri</name>
    <dbReference type="NCBI Taxonomy" id="1745969"/>
    <lineage>
        <taxon>Eukaryota</taxon>
        <taxon>Fungi</taxon>
        <taxon>Dikarya</taxon>
        <taxon>Basidiomycota</taxon>
        <taxon>Agaricomycotina</taxon>
        <taxon>Agaricomycetes</taxon>
        <taxon>Agaricomycetidae</taxon>
        <taxon>Agaricales</taxon>
        <taxon>Marasmiineae</taxon>
        <taxon>Mycenaceae</taxon>
        <taxon>Mycena</taxon>
    </lineage>
</organism>
<dbReference type="InterPro" id="IPR036397">
    <property type="entry name" value="RNaseH_sf"/>
</dbReference>